<dbReference type="PANTHER" id="PTHR10458">
    <property type="entry name" value="PEPTIDE DEFORMYLASE"/>
    <property type="match status" value="1"/>
</dbReference>
<dbReference type="Pfam" id="PF01327">
    <property type="entry name" value="Pep_deformylase"/>
    <property type="match status" value="1"/>
</dbReference>
<feature type="binding site" evidence="3">
    <location>
        <position position="132"/>
    </location>
    <ligand>
        <name>Fe cation</name>
        <dbReference type="ChEBI" id="CHEBI:24875"/>
    </ligand>
</feature>
<feature type="active site" evidence="3">
    <location>
        <position position="133"/>
    </location>
</feature>
<dbReference type="InterPro" id="IPR023635">
    <property type="entry name" value="Peptide_deformylase"/>
</dbReference>
<dbReference type="InterPro" id="IPR036821">
    <property type="entry name" value="Peptide_deformylase_sf"/>
</dbReference>
<evidence type="ECO:0000256" key="2">
    <source>
        <dbReference type="ARBA" id="ARBA00023004"/>
    </source>
</evidence>
<dbReference type="GO" id="GO:0042586">
    <property type="term" value="F:peptide deformylase activity"/>
    <property type="evidence" value="ECO:0007669"/>
    <property type="project" value="UniProtKB-UniRule"/>
</dbReference>
<comment type="caution">
    <text evidence="4">The sequence shown here is derived from an EMBL/GenBank/DDBJ whole genome shotgun (WGS) entry which is preliminary data.</text>
</comment>
<feature type="binding site" evidence="3">
    <location>
        <position position="136"/>
    </location>
    <ligand>
        <name>Fe cation</name>
        <dbReference type="ChEBI" id="CHEBI:24875"/>
    </ligand>
</feature>
<keyword evidence="2 3" id="KW-0408">Iron</keyword>
<dbReference type="PIRSF" id="PIRSF004749">
    <property type="entry name" value="Pep_def"/>
    <property type="match status" value="1"/>
</dbReference>
<dbReference type="EC" id="3.5.1.88" evidence="3"/>
<dbReference type="GO" id="GO:0006412">
    <property type="term" value="P:translation"/>
    <property type="evidence" value="ECO:0007669"/>
    <property type="project" value="UniProtKB-UniRule"/>
</dbReference>
<comment type="similarity">
    <text evidence="1 3">Belongs to the polypeptide deformylase family.</text>
</comment>
<dbReference type="SUPFAM" id="SSF56420">
    <property type="entry name" value="Peptide deformylase"/>
    <property type="match status" value="1"/>
</dbReference>
<comment type="catalytic activity">
    <reaction evidence="3">
        <text>N-terminal N-formyl-L-methionyl-[peptide] + H2O = N-terminal L-methionyl-[peptide] + formate</text>
        <dbReference type="Rhea" id="RHEA:24420"/>
        <dbReference type="Rhea" id="RHEA-COMP:10639"/>
        <dbReference type="Rhea" id="RHEA-COMP:10640"/>
        <dbReference type="ChEBI" id="CHEBI:15377"/>
        <dbReference type="ChEBI" id="CHEBI:15740"/>
        <dbReference type="ChEBI" id="CHEBI:49298"/>
        <dbReference type="ChEBI" id="CHEBI:64731"/>
        <dbReference type="EC" id="3.5.1.88"/>
    </reaction>
</comment>
<gene>
    <name evidence="3 4" type="primary">def</name>
    <name evidence="4" type="ORF">H8S55_07095</name>
</gene>
<keyword evidence="3 4" id="KW-0378">Hydrolase</keyword>
<comment type="cofactor">
    <cofactor evidence="3">
        <name>Fe(2+)</name>
        <dbReference type="ChEBI" id="CHEBI:29033"/>
    </cofactor>
    <text evidence="3">Binds 1 Fe(2+) ion.</text>
</comment>
<accession>A0A8J6J4P0</accession>
<comment type="function">
    <text evidence="3">Removes the formyl group from the N-terminal Met of newly synthesized proteins. Requires at least a dipeptide for an efficient rate of reaction. N-terminal L-methionine is a prerequisite for activity but the enzyme has broad specificity at other positions.</text>
</comment>
<dbReference type="GO" id="GO:0046872">
    <property type="term" value="F:metal ion binding"/>
    <property type="evidence" value="ECO:0007669"/>
    <property type="project" value="UniProtKB-KW"/>
</dbReference>
<organism evidence="4 5">
    <name type="scientific">Flintibacter faecis</name>
    <dbReference type="NCBI Taxonomy" id="2763047"/>
    <lineage>
        <taxon>Bacteria</taxon>
        <taxon>Bacillati</taxon>
        <taxon>Bacillota</taxon>
        <taxon>Clostridia</taxon>
        <taxon>Eubacteriales</taxon>
        <taxon>Flintibacter</taxon>
    </lineage>
</organism>
<dbReference type="PRINTS" id="PR01576">
    <property type="entry name" value="PDEFORMYLASE"/>
</dbReference>
<evidence type="ECO:0000313" key="4">
    <source>
        <dbReference type="EMBL" id="MBC5717082.1"/>
    </source>
</evidence>
<dbReference type="PANTHER" id="PTHR10458:SF22">
    <property type="entry name" value="PEPTIDE DEFORMYLASE"/>
    <property type="match status" value="1"/>
</dbReference>
<evidence type="ECO:0000256" key="1">
    <source>
        <dbReference type="ARBA" id="ARBA00010759"/>
    </source>
</evidence>
<reference evidence="4" key="1">
    <citation type="submission" date="2020-08" db="EMBL/GenBank/DDBJ databases">
        <title>Genome public.</title>
        <authorList>
            <person name="Liu C."/>
            <person name="Sun Q."/>
        </authorList>
    </citation>
    <scope>NUCLEOTIDE SEQUENCE</scope>
    <source>
        <strain evidence="4">BX5</strain>
    </source>
</reference>
<dbReference type="CDD" id="cd00487">
    <property type="entry name" value="Pep_deformylase"/>
    <property type="match status" value="1"/>
</dbReference>
<proteinExistence type="inferred from homology"/>
<keyword evidence="3" id="KW-0479">Metal-binding</keyword>
<dbReference type="AlphaFoldDB" id="A0A8J6J4P0"/>
<evidence type="ECO:0000313" key="5">
    <source>
        <dbReference type="Proteomes" id="UP000602260"/>
    </source>
</evidence>
<dbReference type="RefSeq" id="WP_186878388.1">
    <property type="nucleotide sequence ID" value="NZ_JACOPN010000004.1"/>
</dbReference>
<sequence length="166" mass="18625">MSIRTILTGEDEPVLHKACHPVTNFDQKLADLLDDMRETLTKAGGVGLAAPQVGILRRAVLVVNDQDQMLELVNPEILDQKGEQDGLEGCLSLPGKWGYVKRPEWVKVKAQDRTGTWFEVEGTGLTARCFCHELSHLDGHLYSELCDRLYTSDELDELMEAQETEE</sequence>
<evidence type="ECO:0000256" key="3">
    <source>
        <dbReference type="HAMAP-Rule" id="MF_00163"/>
    </source>
</evidence>
<keyword evidence="5" id="KW-1185">Reference proteome</keyword>
<protein>
    <recommendedName>
        <fullName evidence="3">Peptide deformylase</fullName>
        <shortName evidence="3">PDF</shortName>
        <ecNumber evidence="3">3.5.1.88</ecNumber>
    </recommendedName>
    <alternativeName>
        <fullName evidence="3">Polypeptide deformylase</fullName>
    </alternativeName>
</protein>
<name>A0A8J6J4P0_9FIRM</name>
<dbReference type="Proteomes" id="UP000602260">
    <property type="component" value="Unassembled WGS sequence"/>
</dbReference>
<dbReference type="HAMAP" id="MF_00163">
    <property type="entry name" value="Pep_deformylase"/>
    <property type="match status" value="1"/>
</dbReference>
<keyword evidence="3" id="KW-0648">Protein biosynthesis</keyword>
<dbReference type="NCBIfam" id="NF001159">
    <property type="entry name" value="PRK00150.1-3"/>
    <property type="match status" value="1"/>
</dbReference>
<dbReference type="NCBIfam" id="TIGR00079">
    <property type="entry name" value="pept_deformyl"/>
    <property type="match status" value="1"/>
</dbReference>
<dbReference type="EMBL" id="JACOPN010000004">
    <property type="protein sequence ID" value="MBC5717082.1"/>
    <property type="molecule type" value="Genomic_DNA"/>
</dbReference>
<dbReference type="Gene3D" id="3.90.45.10">
    <property type="entry name" value="Peptide deformylase"/>
    <property type="match status" value="1"/>
</dbReference>
<feature type="binding site" evidence="3">
    <location>
        <position position="90"/>
    </location>
    <ligand>
        <name>Fe cation</name>
        <dbReference type="ChEBI" id="CHEBI:24875"/>
    </ligand>
</feature>